<name>A0A075WGS4_ARCFL</name>
<dbReference type="UniPathway" id="UPA00275"/>
<dbReference type="RefSeq" id="WP_010879499.1">
    <property type="nucleotide sequence ID" value="NZ_CP006577.1"/>
</dbReference>
<keyword evidence="6 11" id="KW-0560">Oxidoreductase</keyword>
<organism evidence="11 12">
    <name type="scientific">Archaeoglobus fulgidus DSM 8774</name>
    <dbReference type="NCBI Taxonomy" id="1344584"/>
    <lineage>
        <taxon>Archaea</taxon>
        <taxon>Methanobacteriati</taxon>
        <taxon>Methanobacteriota</taxon>
        <taxon>Archaeoglobi</taxon>
        <taxon>Archaeoglobales</taxon>
        <taxon>Archaeoglobaceae</taxon>
        <taxon>Archaeoglobus</taxon>
    </lineage>
</organism>
<dbReference type="SUPFAM" id="SSF53597">
    <property type="entry name" value="Dihydrofolate reductase-like"/>
    <property type="match status" value="1"/>
</dbReference>
<dbReference type="Gene3D" id="3.40.430.10">
    <property type="entry name" value="Dihydrofolate Reductase, subunit A"/>
    <property type="match status" value="1"/>
</dbReference>
<evidence type="ECO:0000256" key="8">
    <source>
        <dbReference type="ARBA" id="ARBA00049020"/>
    </source>
</evidence>
<dbReference type="InterPro" id="IPR002734">
    <property type="entry name" value="RibDG_C"/>
</dbReference>
<dbReference type="InterPro" id="IPR050765">
    <property type="entry name" value="Riboflavin_Biosynth_HTPR"/>
</dbReference>
<dbReference type="GO" id="GO:0009231">
    <property type="term" value="P:riboflavin biosynthetic process"/>
    <property type="evidence" value="ECO:0007669"/>
    <property type="project" value="UniProtKB-UniPathway"/>
</dbReference>
<dbReference type="SMR" id="A0A075WGS4"/>
<sequence length="219" mass="24578">MRPYVFVNVAASLDGKISDESRKQLRISCEEDLRIVDRLRAESDAIMVGIGTVLADDPRLTVKSAELREKRQKDGKEPNPLRVVVDSRCRVPLTARILNDEARTLVAVSRIAPEEKVREVKKVAEVAVFGEERVELSALLEFLHRKGVRRLMVEGGGTLISSLISQNLVDEIRIYYGPIFIGGRDSPTVCDGESFLKKCRIEKIERIGEGFAVTARFNR</sequence>
<evidence type="ECO:0000256" key="4">
    <source>
        <dbReference type="ARBA" id="ARBA00022619"/>
    </source>
</evidence>
<comment type="catalytic activity">
    <reaction evidence="8">
        <text>2,5-diamino-6-(1-D-ribitylamino)pyrimidin-4(3H)-one 5'-phosphate + NADP(+) = 2,5-diamino-6-(1-D-ribosylamino)pyrimidin-4(3H)-one 5'-phosphate + NADPH + H(+)</text>
        <dbReference type="Rhea" id="RHEA:27278"/>
        <dbReference type="ChEBI" id="CHEBI:15378"/>
        <dbReference type="ChEBI" id="CHEBI:57783"/>
        <dbReference type="ChEBI" id="CHEBI:58349"/>
        <dbReference type="ChEBI" id="CHEBI:58890"/>
        <dbReference type="ChEBI" id="CHEBI:59545"/>
        <dbReference type="EC" id="1.1.1.302"/>
    </reaction>
</comment>
<comment type="subunit">
    <text evidence="3">Homodimer.</text>
</comment>
<dbReference type="Proteomes" id="UP000028501">
    <property type="component" value="Chromosome"/>
</dbReference>
<feature type="domain" description="Bacterial bifunctional deaminase-reductase C-terminal" evidence="10">
    <location>
        <begin position="3"/>
        <end position="212"/>
    </location>
</feature>
<proteinExistence type="inferred from homology"/>
<evidence type="ECO:0000256" key="9">
    <source>
        <dbReference type="NCBIfam" id="TIGR01508"/>
    </source>
</evidence>
<dbReference type="KEGG" id="afg:AFULGI_00022710"/>
<dbReference type="GO" id="GO:0008703">
    <property type="term" value="F:5-amino-6-(5-phosphoribosylamino)uracil reductase activity"/>
    <property type="evidence" value="ECO:0007669"/>
    <property type="project" value="InterPro"/>
</dbReference>
<comment type="similarity">
    <text evidence="2">Belongs to the HTP reductase family.</text>
</comment>
<dbReference type="InterPro" id="IPR011549">
    <property type="entry name" value="RibD_C"/>
</dbReference>
<keyword evidence="4" id="KW-0686">Riboflavin biosynthesis</keyword>
<accession>A0A075WGS4</accession>
<dbReference type="HOGENOM" id="CLU_036590_4_1_2"/>
<dbReference type="GeneID" id="24795752"/>
<evidence type="ECO:0000256" key="3">
    <source>
        <dbReference type="ARBA" id="ARBA00011738"/>
    </source>
</evidence>
<evidence type="ECO:0000313" key="12">
    <source>
        <dbReference type="Proteomes" id="UP000028501"/>
    </source>
</evidence>
<evidence type="ECO:0000313" key="11">
    <source>
        <dbReference type="EMBL" id="AIG98997.1"/>
    </source>
</evidence>
<dbReference type="EC" id="1.1.1.302" evidence="9"/>
<dbReference type="InterPro" id="IPR024072">
    <property type="entry name" value="DHFR-like_dom_sf"/>
</dbReference>
<gene>
    <name evidence="11" type="ORF">AFULGI_00022710</name>
</gene>
<keyword evidence="5" id="KW-0521">NADP</keyword>
<evidence type="ECO:0000256" key="5">
    <source>
        <dbReference type="ARBA" id="ARBA00022857"/>
    </source>
</evidence>
<comment type="pathway">
    <text evidence="1">Cofactor biosynthesis; riboflavin biosynthesis.</text>
</comment>
<dbReference type="PANTHER" id="PTHR38011:SF7">
    <property type="entry name" value="2,5-DIAMINO-6-RIBOSYLAMINO-4(3H)-PYRIMIDINONE 5'-PHOSPHATE REDUCTASE"/>
    <property type="match status" value="1"/>
</dbReference>
<evidence type="ECO:0000259" key="10">
    <source>
        <dbReference type="Pfam" id="PF01872"/>
    </source>
</evidence>
<dbReference type="Pfam" id="PF01872">
    <property type="entry name" value="RibD_C"/>
    <property type="match status" value="1"/>
</dbReference>
<dbReference type="PANTHER" id="PTHR38011">
    <property type="entry name" value="DIHYDROFOLATE REDUCTASE FAMILY PROTEIN (AFU_ORTHOLOGUE AFUA_8G06820)"/>
    <property type="match status" value="1"/>
</dbReference>
<dbReference type="NCBIfam" id="TIGR00227">
    <property type="entry name" value="ribD_Cterm"/>
    <property type="match status" value="1"/>
</dbReference>
<reference evidence="11 12" key="1">
    <citation type="submission" date="2013-07" db="EMBL/GenBank/DDBJ databases">
        <title>Genome of Archaeoglobus fulgidus.</title>
        <authorList>
            <person name="Fiebig A."/>
            <person name="Birkeland N.-K."/>
        </authorList>
    </citation>
    <scope>NUCLEOTIDE SEQUENCE [LARGE SCALE GENOMIC DNA]</scope>
    <source>
        <strain evidence="11 12">DSM 8774</strain>
    </source>
</reference>
<dbReference type="AlphaFoldDB" id="A0A075WGS4"/>
<dbReference type="InterPro" id="IPR006401">
    <property type="entry name" value="Rib_reduct_arc"/>
</dbReference>
<evidence type="ECO:0000256" key="6">
    <source>
        <dbReference type="ARBA" id="ARBA00023002"/>
    </source>
</evidence>
<evidence type="ECO:0000256" key="2">
    <source>
        <dbReference type="ARBA" id="ARBA00009723"/>
    </source>
</evidence>
<dbReference type="EMBL" id="CP006577">
    <property type="protein sequence ID" value="AIG98997.1"/>
    <property type="molecule type" value="Genomic_DNA"/>
</dbReference>
<protein>
    <recommendedName>
        <fullName evidence="9">2,5-diamino-6-(ribosylamino)-4(3H)-pyrimidinone 5'-phosphate reductase</fullName>
        <ecNumber evidence="9">1.1.1.302</ecNumber>
    </recommendedName>
</protein>
<dbReference type="NCBIfam" id="TIGR01508">
    <property type="entry name" value="rib_reduct_arch"/>
    <property type="match status" value="1"/>
</dbReference>
<dbReference type="GO" id="GO:0050661">
    <property type="term" value="F:NADP binding"/>
    <property type="evidence" value="ECO:0007669"/>
    <property type="project" value="InterPro"/>
</dbReference>
<evidence type="ECO:0000256" key="7">
    <source>
        <dbReference type="ARBA" id="ARBA00047550"/>
    </source>
</evidence>
<evidence type="ECO:0000256" key="1">
    <source>
        <dbReference type="ARBA" id="ARBA00005104"/>
    </source>
</evidence>
<comment type="catalytic activity">
    <reaction evidence="7">
        <text>2,5-diamino-6-(1-D-ribitylamino)pyrimidin-4(3H)-one 5'-phosphate + NAD(+) = 2,5-diamino-6-(1-D-ribosylamino)pyrimidin-4(3H)-one 5'-phosphate + NADH + H(+)</text>
        <dbReference type="Rhea" id="RHEA:27274"/>
        <dbReference type="ChEBI" id="CHEBI:15378"/>
        <dbReference type="ChEBI" id="CHEBI:57540"/>
        <dbReference type="ChEBI" id="CHEBI:57945"/>
        <dbReference type="ChEBI" id="CHEBI:58890"/>
        <dbReference type="ChEBI" id="CHEBI:59545"/>
        <dbReference type="EC" id="1.1.1.302"/>
    </reaction>
</comment>